<comment type="subcellular location">
    <subcellularLocation>
        <location evidence="1">Cell membrane</location>
        <topology evidence="1">Multi-pass membrane protein</topology>
    </subcellularLocation>
</comment>
<proteinExistence type="inferred from homology"/>
<dbReference type="PANTHER" id="PTHR48020:SF12">
    <property type="entry name" value="PROTON MYO-INOSITOL COTRANSPORTER"/>
    <property type="match status" value="1"/>
</dbReference>
<dbReference type="InterPro" id="IPR005828">
    <property type="entry name" value="MFS_sugar_transport-like"/>
</dbReference>
<feature type="transmembrane region" description="Helical" evidence="8">
    <location>
        <begin position="306"/>
        <end position="327"/>
    </location>
</feature>
<feature type="transmembrane region" description="Helical" evidence="8">
    <location>
        <begin position="159"/>
        <end position="178"/>
    </location>
</feature>
<evidence type="ECO:0000256" key="2">
    <source>
        <dbReference type="ARBA" id="ARBA00010992"/>
    </source>
</evidence>
<dbReference type="AlphaFoldDB" id="A0A1X1RSI9"/>
<dbReference type="OrthoDB" id="4008739at2"/>
<organism evidence="10 12">
    <name type="scientific">Mycobacterium celatum</name>
    <dbReference type="NCBI Taxonomy" id="28045"/>
    <lineage>
        <taxon>Bacteria</taxon>
        <taxon>Bacillati</taxon>
        <taxon>Actinomycetota</taxon>
        <taxon>Actinomycetes</taxon>
        <taxon>Mycobacteriales</taxon>
        <taxon>Mycobacteriaceae</taxon>
        <taxon>Mycobacterium</taxon>
    </lineage>
</organism>
<dbReference type="Pfam" id="PF00083">
    <property type="entry name" value="Sugar_tr"/>
    <property type="match status" value="1"/>
</dbReference>
<protein>
    <submittedName>
        <fullName evidence="10">MFS transporter</fullName>
    </submittedName>
</protein>
<dbReference type="PANTHER" id="PTHR48020">
    <property type="entry name" value="PROTON MYO-INOSITOL COTRANSPORTER"/>
    <property type="match status" value="1"/>
</dbReference>
<dbReference type="Proteomes" id="UP000193907">
    <property type="component" value="Unassembled WGS sequence"/>
</dbReference>
<dbReference type="PRINTS" id="PR00171">
    <property type="entry name" value="SUGRTRNSPORT"/>
</dbReference>
<dbReference type="STRING" id="28045.AWB95_08405"/>
<keyword evidence="3 7" id="KW-0813">Transport</keyword>
<evidence type="ECO:0000256" key="3">
    <source>
        <dbReference type="ARBA" id="ARBA00022448"/>
    </source>
</evidence>
<dbReference type="InterPro" id="IPR003663">
    <property type="entry name" value="Sugar/inositol_transpt"/>
</dbReference>
<keyword evidence="12" id="KW-1185">Reference proteome</keyword>
<keyword evidence="4 8" id="KW-0812">Transmembrane</keyword>
<evidence type="ECO:0000256" key="4">
    <source>
        <dbReference type="ARBA" id="ARBA00022692"/>
    </source>
</evidence>
<dbReference type="PROSITE" id="PS00217">
    <property type="entry name" value="SUGAR_TRANSPORT_2"/>
    <property type="match status" value="1"/>
</dbReference>
<evidence type="ECO:0000256" key="6">
    <source>
        <dbReference type="ARBA" id="ARBA00023136"/>
    </source>
</evidence>
<feature type="transmembrane region" description="Helical" evidence="8">
    <location>
        <begin position="98"/>
        <end position="120"/>
    </location>
</feature>
<dbReference type="SUPFAM" id="SSF103473">
    <property type="entry name" value="MFS general substrate transporter"/>
    <property type="match status" value="1"/>
</dbReference>
<dbReference type="Gene3D" id="1.20.1250.20">
    <property type="entry name" value="MFS general substrate transporter like domains"/>
    <property type="match status" value="1"/>
</dbReference>
<evidence type="ECO:0000256" key="8">
    <source>
        <dbReference type="SAM" id="Phobius"/>
    </source>
</evidence>
<dbReference type="InterPro" id="IPR020846">
    <property type="entry name" value="MFS_dom"/>
</dbReference>
<gene>
    <name evidence="10" type="ORF">AWB95_08405</name>
    <name evidence="11" type="ORF">CQY23_15905</name>
</gene>
<sequence>MRRAGLLGLTAASLGVIYGYDLSNIAGALLFITDDFGLSTRQQELVTTAVVFGEIAGALSGGALANVIGRQRTMVLVTAGYGVFALLSAAAVSVPMLLAARLLLGVTIGVSVVVVPVFIAESAPARVRGALLVAYQVATVVGLILGYLAAYLLAGAQGWRWMLGLAALPAVLLIPLLLRMPDTARWYAFKGRAADARRALRRVEPDRDVEAELAEIERALQEDKGGVLAEMLRAPYLRATLFVIALGFFIQITGINAIVYYSPRLFEAMGFTGNFSLLILPALVQTAALAAVLVSLVLVDRLGRRPILLSGIAMMIAADILLIGMFATHAPAIVGFVGVLLFTMGFTFGFGALVWVYAGESFPSRLRSMGSSAMLTANHVANAVVVGAFLTMLQSVGGAGTFAVFGVLAVCAFAVVYRFAPETKGRQLEEIRHFWECGGRWPDAVPTDARPCP</sequence>
<accession>A0A1X1RSI9</accession>
<feature type="domain" description="Major facilitator superfamily (MFS) profile" evidence="9">
    <location>
        <begin position="7"/>
        <end position="424"/>
    </location>
</feature>
<dbReference type="GO" id="GO:0022857">
    <property type="term" value="F:transmembrane transporter activity"/>
    <property type="evidence" value="ECO:0007669"/>
    <property type="project" value="InterPro"/>
</dbReference>
<evidence type="ECO:0000313" key="10">
    <source>
        <dbReference type="EMBL" id="ORV14644.1"/>
    </source>
</evidence>
<feature type="transmembrane region" description="Helical" evidence="8">
    <location>
        <begin position="74"/>
        <end position="92"/>
    </location>
</feature>
<feature type="transmembrane region" description="Helical" evidence="8">
    <location>
        <begin position="132"/>
        <end position="153"/>
    </location>
</feature>
<evidence type="ECO:0000256" key="5">
    <source>
        <dbReference type="ARBA" id="ARBA00022989"/>
    </source>
</evidence>
<reference evidence="11 13" key="2">
    <citation type="journal article" date="2017" name="Infect. Genet. Evol.">
        <title>The new phylogeny of the genus Mycobacterium: The old and the news.</title>
        <authorList>
            <person name="Tortoli E."/>
            <person name="Fedrizzi T."/>
            <person name="Meehan C.J."/>
            <person name="Trovato A."/>
            <person name="Grottola A."/>
            <person name="Giacobazzi E."/>
            <person name="Serpini G.F."/>
            <person name="Tagliazucchi S."/>
            <person name="Fabio A."/>
            <person name="Bettua C."/>
            <person name="Bertorelli R."/>
            <person name="Frascaro F."/>
            <person name="De Sanctis V."/>
            <person name="Pecorari M."/>
            <person name="Jousson O."/>
            <person name="Segata N."/>
            <person name="Cirillo D.M."/>
        </authorList>
    </citation>
    <scope>NUCLEOTIDE SEQUENCE [LARGE SCALE GENOMIC DNA]</scope>
    <source>
        <strain evidence="11 13">NCTC 12882</strain>
    </source>
</reference>
<dbReference type="NCBIfam" id="TIGR00879">
    <property type="entry name" value="SP"/>
    <property type="match status" value="1"/>
</dbReference>
<evidence type="ECO:0000256" key="7">
    <source>
        <dbReference type="RuleBase" id="RU003346"/>
    </source>
</evidence>
<feature type="transmembrane region" description="Helical" evidence="8">
    <location>
        <begin position="399"/>
        <end position="420"/>
    </location>
</feature>
<feature type="transmembrane region" description="Helical" evidence="8">
    <location>
        <begin position="333"/>
        <end position="358"/>
    </location>
</feature>
<dbReference type="InterPro" id="IPR050814">
    <property type="entry name" value="Myo-inositol_Transporter"/>
</dbReference>
<dbReference type="RefSeq" id="WP_062541206.1">
    <property type="nucleotide sequence ID" value="NZ_BBUN01000341.1"/>
</dbReference>
<dbReference type="PROSITE" id="PS50850">
    <property type="entry name" value="MFS"/>
    <property type="match status" value="1"/>
</dbReference>
<feature type="transmembrane region" description="Helical" evidence="8">
    <location>
        <begin position="370"/>
        <end position="393"/>
    </location>
</feature>
<dbReference type="InterPro" id="IPR036259">
    <property type="entry name" value="MFS_trans_sf"/>
</dbReference>
<evidence type="ECO:0000313" key="13">
    <source>
        <dbReference type="Proteomes" id="UP000230971"/>
    </source>
</evidence>
<dbReference type="InterPro" id="IPR005829">
    <property type="entry name" value="Sugar_transporter_CS"/>
</dbReference>
<dbReference type="PROSITE" id="PS00216">
    <property type="entry name" value="SUGAR_TRANSPORT_1"/>
    <property type="match status" value="1"/>
</dbReference>
<evidence type="ECO:0000313" key="12">
    <source>
        <dbReference type="Proteomes" id="UP000193907"/>
    </source>
</evidence>
<name>A0A1X1RSI9_MYCCE</name>
<comment type="caution">
    <text evidence="10">The sequence shown here is derived from an EMBL/GenBank/DDBJ whole genome shotgun (WGS) entry which is preliminary data.</text>
</comment>
<dbReference type="EMBL" id="PDKV01000020">
    <property type="protein sequence ID" value="PIB78061.1"/>
    <property type="molecule type" value="Genomic_DNA"/>
</dbReference>
<feature type="transmembrane region" description="Helical" evidence="8">
    <location>
        <begin position="241"/>
        <end position="263"/>
    </location>
</feature>
<feature type="transmembrane region" description="Helical" evidence="8">
    <location>
        <begin position="45"/>
        <end position="67"/>
    </location>
</feature>
<dbReference type="GO" id="GO:0005886">
    <property type="term" value="C:plasma membrane"/>
    <property type="evidence" value="ECO:0007669"/>
    <property type="project" value="UniProtKB-SubCell"/>
</dbReference>
<keyword evidence="6 8" id="KW-0472">Membrane</keyword>
<evidence type="ECO:0000313" key="11">
    <source>
        <dbReference type="EMBL" id="PIB78061.1"/>
    </source>
</evidence>
<dbReference type="Proteomes" id="UP000230971">
    <property type="component" value="Unassembled WGS sequence"/>
</dbReference>
<keyword evidence="5 8" id="KW-1133">Transmembrane helix</keyword>
<feature type="transmembrane region" description="Helical" evidence="8">
    <location>
        <begin position="275"/>
        <end position="299"/>
    </location>
</feature>
<dbReference type="EMBL" id="LQOM01000024">
    <property type="protein sequence ID" value="ORV14644.1"/>
    <property type="molecule type" value="Genomic_DNA"/>
</dbReference>
<evidence type="ECO:0000256" key="1">
    <source>
        <dbReference type="ARBA" id="ARBA00004651"/>
    </source>
</evidence>
<comment type="similarity">
    <text evidence="2 7">Belongs to the major facilitator superfamily. Sugar transporter (TC 2.A.1.1) family.</text>
</comment>
<evidence type="ECO:0000259" key="9">
    <source>
        <dbReference type="PROSITE" id="PS50850"/>
    </source>
</evidence>
<reference evidence="10 12" key="1">
    <citation type="submission" date="2016-01" db="EMBL/GenBank/DDBJ databases">
        <title>The new phylogeny of the genus Mycobacterium.</title>
        <authorList>
            <person name="Tarcisio F."/>
            <person name="Conor M."/>
            <person name="Antonella G."/>
            <person name="Elisabetta G."/>
            <person name="Giulia F.S."/>
            <person name="Sara T."/>
            <person name="Anna F."/>
            <person name="Clotilde B."/>
            <person name="Roberto B."/>
            <person name="Veronica D.S."/>
            <person name="Fabio R."/>
            <person name="Monica P."/>
            <person name="Olivier J."/>
            <person name="Enrico T."/>
            <person name="Nicola S."/>
        </authorList>
    </citation>
    <scope>NUCLEOTIDE SEQUENCE [LARGE SCALE GENOMIC DNA]</scope>
    <source>
        <strain evidence="10 12">DSM 44243</strain>
    </source>
</reference>